<name>A0A1V0M2Z1_RAOOR</name>
<dbReference type="InterPro" id="IPR022038">
    <property type="entry name" value="Ig-like_bact"/>
</dbReference>
<dbReference type="RefSeq" id="WP_024266376.1">
    <property type="nucleotide sequence ID" value="NZ_CP021328.1"/>
</dbReference>
<dbReference type="Pfam" id="PF13752">
    <property type="entry name" value="DUF4165"/>
    <property type="match status" value="1"/>
</dbReference>
<accession>A0A1V0M2Z1</accession>
<feature type="domain" description="Ig-like" evidence="1">
    <location>
        <begin position="147"/>
        <end position="271"/>
    </location>
</feature>
<dbReference type="GeneID" id="93756834"/>
<evidence type="ECO:0000259" key="3">
    <source>
        <dbReference type="Pfam" id="PF13752"/>
    </source>
</evidence>
<dbReference type="Pfam" id="PF13750">
    <property type="entry name" value="Big_3_3"/>
    <property type="match status" value="1"/>
</dbReference>
<evidence type="ECO:0008006" key="5">
    <source>
        <dbReference type="Google" id="ProtNLM"/>
    </source>
</evidence>
<dbReference type="EMBL" id="KY270853">
    <property type="protein sequence ID" value="ARD69258.1"/>
    <property type="molecule type" value="Genomic_DNA"/>
</dbReference>
<protein>
    <recommendedName>
        <fullName evidence="5">DUF4165 domain-containing protein</fullName>
    </recommendedName>
</protein>
<proteinExistence type="predicted"/>
<dbReference type="AlphaFoldDB" id="A0A1V0M2Z1"/>
<geneLocation type="plasmid" evidence="4">
    <name>pYNKP001-dfrA</name>
</geneLocation>
<dbReference type="Pfam" id="PF12245">
    <property type="entry name" value="Big_3_2"/>
    <property type="match status" value="1"/>
</dbReference>
<sequence length="810" mass="87860">MNLPLFLNRTAIAVGLTLASGVLSVAHSRVYEYTFTDINGVHKSVSESAPYLNPQGNFNALLIGGLDQQIRISVSRDEDNSSIYSTTTGIITVDDRISSSSGNSFYGKSVTIPPLSDGRYTIKSEILDSKSAVVSTTTHPVFIDTVGPTSDNFSVPWVPGYDMVVSGSRWELGRGQESIIYLAVKNINDLSGFDKAVVQIIKPGGSVYSSYTMSYDEGSKGATAPITKSGMNKADWMPVSDADTDFKFRGLLYDKAGNVSQVPDQTFVFDSSPGESELFAVEDPTATTSVIPGFEKGYVKYTAGMTVDTNPVTLIYRLPRTNYRANNKAGLSFGSLLTESNGYVYIKQTIPVGTSFVIHNGYQYGGGNSSYNVKLGENAPKSPVIRSRLMTFSTVGSFDYGQKLFKNEELPGEYQTASITVDARDYVQSFYNATQAREVCSIPVGETTCTGTFSYKINKGNGYIAHYFLVRSPDKKLTSDQFEIRSIWNTDLIPKITGFDYREANKSILVYVTQPGNGNWREVLRLASVELFDTLSGTSLLAGSKVAMSGDDYTYALDLSKLPEGKYDLAFRAKDTFNNTSQLPFKSIVVDKTPPSLSISYDGAPLISESTVYGLENISVSVTDSLSESKIYQMVLQGGPTSDDVELGFTKNTDGTYTPLYPRLFPSLDETTDKYTLLVKAIDDAGNMSSKSIRFAYYPKNLIVLDKLNTLAVNKAIKLSSGEPLAVLKASQLRRNDGSLAKGVQTALITVRGDSAFPISVIGNVVAPGETKEIQIDLGAVGNDVVIPIFPGINGVVGSSGFIVEFPQLK</sequence>
<reference evidence="4" key="1">
    <citation type="journal article" date="2017" name="Int. J. Antimicrob. Agents">
        <title>Sequencing and comparative genomics analysis of the IncHI2 plasmids pT5282-mphA and p112298-catA and the IncHI5 plasmid pYNKP001-dfrA.</title>
        <authorList>
            <person name="Liang Q."/>
            <person name="Yin Z."/>
            <person name="Zhao Y."/>
            <person name="Liang L."/>
            <person name="Feng J."/>
            <person name="Zhan Z."/>
            <person name="Wang H."/>
            <person name="Song Y."/>
            <person name="Tong Y."/>
            <person name="Wu W."/>
            <person name="Chen W."/>
            <person name="Wang J."/>
            <person name="Jiang L."/>
            <person name="Zhou D."/>
        </authorList>
    </citation>
    <scope>NUCLEOTIDE SEQUENCE</scope>
    <source>
        <strain evidence="4">YNKP001</strain>
        <plasmid evidence="4">pYNKP001-dfrA</plasmid>
    </source>
</reference>
<evidence type="ECO:0000313" key="4">
    <source>
        <dbReference type="EMBL" id="ARD69258.1"/>
    </source>
</evidence>
<keyword evidence="4" id="KW-0614">Plasmid</keyword>
<feature type="domain" description="Ig-like" evidence="2">
    <location>
        <begin position="552"/>
        <end position="708"/>
    </location>
</feature>
<evidence type="ECO:0000259" key="1">
    <source>
        <dbReference type="Pfam" id="PF12245"/>
    </source>
</evidence>
<evidence type="ECO:0000259" key="2">
    <source>
        <dbReference type="Pfam" id="PF13750"/>
    </source>
</evidence>
<dbReference type="InterPro" id="IPR025429">
    <property type="entry name" value="DUF4165"/>
</dbReference>
<organism evidence="4">
    <name type="scientific">Raoultella ornithinolytica</name>
    <name type="common">Klebsiella ornithinolytica</name>
    <dbReference type="NCBI Taxonomy" id="54291"/>
    <lineage>
        <taxon>Bacteria</taxon>
        <taxon>Pseudomonadati</taxon>
        <taxon>Pseudomonadota</taxon>
        <taxon>Gammaproteobacteria</taxon>
        <taxon>Enterobacterales</taxon>
        <taxon>Enterobacteriaceae</taxon>
        <taxon>Klebsiella/Raoultella group</taxon>
        <taxon>Raoultella</taxon>
    </lineage>
</organism>
<feature type="domain" description="DUF4165" evidence="3">
    <location>
        <begin position="26"/>
        <end position="145"/>
    </location>
</feature>